<name>A0A9J6DRF8_RHIMP</name>
<proteinExistence type="predicted"/>
<dbReference type="EMBL" id="JABSTU010000008">
    <property type="protein sequence ID" value="KAH8024550.1"/>
    <property type="molecule type" value="Genomic_DNA"/>
</dbReference>
<reference evidence="2" key="2">
    <citation type="submission" date="2021-09" db="EMBL/GenBank/DDBJ databases">
        <authorList>
            <person name="Jia N."/>
            <person name="Wang J."/>
            <person name="Shi W."/>
            <person name="Du L."/>
            <person name="Sun Y."/>
            <person name="Zhan W."/>
            <person name="Jiang J."/>
            <person name="Wang Q."/>
            <person name="Zhang B."/>
            <person name="Ji P."/>
            <person name="Sakyi L.B."/>
            <person name="Cui X."/>
            <person name="Yuan T."/>
            <person name="Jiang B."/>
            <person name="Yang W."/>
            <person name="Lam T.T.-Y."/>
            <person name="Chang Q."/>
            <person name="Ding S."/>
            <person name="Wang X."/>
            <person name="Zhu J."/>
            <person name="Ruan X."/>
            <person name="Zhao L."/>
            <person name="Wei J."/>
            <person name="Que T."/>
            <person name="Du C."/>
            <person name="Cheng J."/>
            <person name="Dai P."/>
            <person name="Han X."/>
            <person name="Huang E."/>
            <person name="Gao Y."/>
            <person name="Liu J."/>
            <person name="Shao H."/>
            <person name="Ye R."/>
            <person name="Li L."/>
            <person name="Wei W."/>
            <person name="Wang X."/>
            <person name="Wang C."/>
            <person name="Huo Q."/>
            <person name="Li W."/>
            <person name="Guo W."/>
            <person name="Chen H."/>
            <person name="Chen S."/>
            <person name="Zhou L."/>
            <person name="Zhou L."/>
            <person name="Ni X."/>
            <person name="Tian J."/>
            <person name="Zhou Y."/>
            <person name="Sheng Y."/>
            <person name="Liu T."/>
            <person name="Pan Y."/>
            <person name="Xia L."/>
            <person name="Li J."/>
            <person name="Zhao F."/>
            <person name="Cao W."/>
        </authorList>
    </citation>
    <scope>NUCLEOTIDE SEQUENCE</scope>
    <source>
        <strain evidence="2">Rmic-2018</strain>
        <tissue evidence="2">Larvae</tissue>
    </source>
</reference>
<dbReference type="VEuPathDB" id="VectorBase:LOC119165095"/>
<reference evidence="2" key="1">
    <citation type="journal article" date="2020" name="Cell">
        <title>Large-Scale Comparative Analyses of Tick Genomes Elucidate Their Genetic Diversity and Vector Capacities.</title>
        <authorList>
            <consortium name="Tick Genome and Microbiome Consortium (TIGMIC)"/>
            <person name="Jia N."/>
            <person name="Wang J."/>
            <person name="Shi W."/>
            <person name="Du L."/>
            <person name="Sun Y."/>
            <person name="Zhan W."/>
            <person name="Jiang J.F."/>
            <person name="Wang Q."/>
            <person name="Zhang B."/>
            <person name="Ji P."/>
            <person name="Bell-Sakyi L."/>
            <person name="Cui X.M."/>
            <person name="Yuan T.T."/>
            <person name="Jiang B.G."/>
            <person name="Yang W.F."/>
            <person name="Lam T.T."/>
            <person name="Chang Q.C."/>
            <person name="Ding S.J."/>
            <person name="Wang X.J."/>
            <person name="Zhu J.G."/>
            <person name="Ruan X.D."/>
            <person name="Zhao L."/>
            <person name="Wei J.T."/>
            <person name="Ye R.Z."/>
            <person name="Que T.C."/>
            <person name="Du C.H."/>
            <person name="Zhou Y.H."/>
            <person name="Cheng J.X."/>
            <person name="Dai P.F."/>
            <person name="Guo W.B."/>
            <person name="Han X.H."/>
            <person name="Huang E.J."/>
            <person name="Li L.F."/>
            <person name="Wei W."/>
            <person name="Gao Y.C."/>
            <person name="Liu J.Z."/>
            <person name="Shao H.Z."/>
            <person name="Wang X."/>
            <person name="Wang C.C."/>
            <person name="Yang T.C."/>
            <person name="Huo Q.B."/>
            <person name="Li W."/>
            <person name="Chen H.Y."/>
            <person name="Chen S.E."/>
            <person name="Zhou L.G."/>
            <person name="Ni X.B."/>
            <person name="Tian J.H."/>
            <person name="Sheng Y."/>
            <person name="Liu T."/>
            <person name="Pan Y.S."/>
            <person name="Xia L.Y."/>
            <person name="Li J."/>
            <person name="Zhao F."/>
            <person name="Cao W.C."/>
        </authorList>
    </citation>
    <scope>NUCLEOTIDE SEQUENCE</scope>
    <source>
        <strain evidence="2">Rmic-2018</strain>
    </source>
</reference>
<keyword evidence="3" id="KW-1185">Reference proteome</keyword>
<comment type="caution">
    <text evidence="2">The sequence shown here is derived from an EMBL/GenBank/DDBJ whole genome shotgun (WGS) entry which is preliminary data.</text>
</comment>
<evidence type="ECO:0000313" key="3">
    <source>
        <dbReference type="Proteomes" id="UP000821866"/>
    </source>
</evidence>
<evidence type="ECO:0000256" key="1">
    <source>
        <dbReference type="SAM" id="MobiDB-lite"/>
    </source>
</evidence>
<feature type="compositionally biased region" description="Polar residues" evidence="1">
    <location>
        <begin position="51"/>
        <end position="62"/>
    </location>
</feature>
<gene>
    <name evidence="2" type="ORF">HPB51_025469</name>
</gene>
<feature type="region of interest" description="Disordered" evidence="1">
    <location>
        <begin position="51"/>
        <end position="76"/>
    </location>
</feature>
<dbReference type="Proteomes" id="UP000821866">
    <property type="component" value="Chromosome 6"/>
</dbReference>
<sequence length="243" mass="26249">MPCLVNLLRPARFTPNLKTPTMKTTTACTSVPVNSSDFSTPSDENEIMGATQSTLSSKSSTGPRVHDMAAGSSTGTTELLDNGVQKNNAVYYRRQVSPNRLHAERETRGTCSLPGYRAFQTPTIKHKRQLPKGQAALLSRSRWEMSVEAASYSKNTGTLNCRNGEAESLTQTPARHGSSSASAWRRDAAGVRRCADVLRMSSGPVANYRWTRFVLDLLSVGSSAGGCPVPTDTTCIGKFVPVF</sequence>
<evidence type="ECO:0000313" key="2">
    <source>
        <dbReference type="EMBL" id="KAH8024550.1"/>
    </source>
</evidence>
<organism evidence="2 3">
    <name type="scientific">Rhipicephalus microplus</name>
    <name type="common">Cattle tick</name>
    <name type="synonym">Boophilus microplus</name>
    <dbReference type="NCBI Taxonomy" id="6941"/>
    <lineage>
        <taxon>Eukaryota</taxon>
        <taxon>Metazoa</taxon>
        <taxon>Ecdysozoa</taxon>
        <taxon>Arthropoda</taxon>
        <taxon>Chelicerata</taxon>
        <taxon>Arachnida</taxon>
        <taxon>Acari</taxon>
        <taxon>Parasitiformes</taxon>
        <taxon>Ixodida</taxon>
        <taxon>Ixodoidea</taxon>
        <taxon>Ixodidae</taxon>
        <taxon>Rhipicephalinae</taxon>
        <taxon>Rhipicephalus</taxon>
        <taxon>Boophilus</taxon>
    </lineage>
</organism>
<protein>
    <submittedName>
        <fullName evidence="2">Uncharacterized protein</fullName>
    </submittedName>
</protein>
<accession>A0A9J6DRF8</accession>
<dbReference type="AlphaFoldDB" id="A0A9J6DRF8"/>